<reference evidence="1" key="1">
    <citation type="submission" date="2021-02" db="EMBL/GenBank/DDBJ databases">
        <authorList>
            <person name="Dougan E. K."/>
            <person name="Rhodes N."/>
            <person name="Thang M."/>
            <person name="Chan C."/>
        </authorList>
    </citation>
    <scope>NUCLEOTIDE SEQUENCE</scope>
</reference>
<evidence type="ECO:0000313" key="2">
    <source>
        <dbReference type="Proteomes" id="UP000649617"/>
    </source>
</evidence>
<organism evidence="1 2">
    <name type="scientific">Symbiodinium pilosum</name>
    <name type="common">Dinoflagellate</name>
    <dbReference type="NCBI Taxonomy" id="2952"/>
    <lineage>
        <taxon>Eukaryota</taxon>
        <taxon>Sar</taxon>
        <taxon>Alveolata</taxon>
        <taxon>Dinophyceae</taxon>
        <taxon>Suessiales</taxon>
        <taxon>Symbiodiniaceae</taxon>
        <taxon>Symbiodinium</taxon>
    </lineage>
</organism>
<proteinExistence type="predicted"/>
<sequence>MATSDKGNNTFIIVQMPAKDAWLLQLSDVELAKVLGCLDAESLLEATSLCSDVRAAVKPAEQWLWHQLLEEERLSEEQAADHSQEPESGALRKAEELLSLGSDLPPKLMFRLRRCAGIACGGGVM</sequence>
<dbReference type="EMBL" id="CAJNIZ010042693">
    <property type="protein sequence ID" value="CAE7632707.1"/>
    <property type="molecule type" value="Genomic_DNA"/>
</dbReference>
<evidence type="ECO:0000313" key="1">
    <source>
        <dbReference type="EMBL" id="CAE7632707.1"/>
    </source>
</evidence>
<dbReference type="Proteomes" id="UP000649617">
    <property type="component" value="Unassembled WGS sequence"/>
</dbReference>
<protein>
    <submittedName>
        <fullName evidence="1">ANK2 protein</fullName>
    </submittedName>
</protein>
<accession>A0A812VIS4</accession>
<name>A0A812VIS4_SYMPI</name>
<dbReference type="AlphaFoldDB" id="A0A812VIS4"/>
<comment type="caution">
    <text evidence="1">The sequence shown here is derived from an EMBL/GenBank/DDBJ whole genome shotgun (WGS) entry which is preliminary data.</text>
</comment>
<gene>
    <name evidence="1" type="primary">ANK2</name>
    <name evidence="1" type="ORF">SPIL2461_LOCUS16626</name>
</gene>
<keyword evidence="2" id="KW-1185">Reference proteome</keyword>